<proteinExistence type="predicted"/>
<sequence>MGLNGFLLKNYVFFLVLSLVFGGISLEFFYTVKPFMWFIPISCFLLKAHATRYRIKPFEVCFLFFAVFASMSYFWSFNPHASLKMIIGLLVFCVLYVMNRSVILNIEMKDIVTSIINAGLVFCSISVVLYCYTLYQFGGDYSTMPYGNYLGLLMDRGVPRMTGTIRDPNLFAMTNMFFLFFSFVFFQRNLAKVLLLISILVLILTFSRGGYVAAFLGFFTVALVRFGLTCKVSFNKNYLLVLVCSLFVVFLFYNLIPDAYVKEQQLFLARFTSISVASGRVELWLNGFSLIKESPLLGFGVFTGKHLNVEYFSVHKYFHNSYLELLIEVGLIGFLLYLLFNFTAFFSVFKKRSALVNESDNFFVALVATHVSLLVSIASLTAYMNEMFLLVFSLYLVMVYSVDKVGYHKETHNVK</sequence>
<feature type="transmembrane region" description="Helical" evidence="5">
    <location>
        <begin position="361"/>
        <end position="381"/>
    </location>
</feature>
<dbReference type="EMBL" id="MDCJ01000002">
    <property type="protein sequence ID" value="ODS09933.1"/>
    <property type="molecule type" value="Genomic_DNA"/>
</dbReference>
<evidence type="ECO:0000313" key="7">
    <source>
        <dbReference type="EMBL" id="ODS09933.1"/>
    </source>
</evidence>
<dbReference type="PANTHER" id="PTHR37422">
    <property type="entry name" value="TEICHURONIC ACID BIOSYNTHESIS PROTEIN TUAE"/>
    <property type="match status" value="1"/>
</dbReference>
<comment type="caution">
    <text evidence="7">The sequence shown here is derived from an EMBL/GenBank/DDBJ whole genome shotgun (WGS) entry which is preliminary data.</text>
</comment>
<evidence type="ECO:0000259" key="6">
    <source>
        <dbReference type="Pfam" id="PF04932"/>
    </source>
</evidence>
<feature type="transmembrane region" description="Helical" evidence="5">
    <location>
        <begin position="325"/>
        <end position="349"/>
    </location>
</feature>
<dbReference type="GO" id="GO:0016020">
    <property type="term" value="C:membrane"/>
    <property type="evidence" value="ECO:0007669"/>
    <property type="project" value="UniProtKB-SubCell"/>
</dbReference>
<accession>A0A1E3WJI4</accession>
<dbReference type="OrthoDB" id="9783389at2"/>
<dbReference type="PANTHER" id="PTHR37422:SF17">
    <property type="entry name" value="O-ANTIGEN LIGASE"/>
    <property type="match status" value="1"/>
</dbReference>
<comment type="subcellular location">
    <subcellularLocation>
        <location evidence="1">Membrane</location>
        <topology evidence="1">Multi-pass membrane protein</topology>
    </subcellularLocation>
</comment>
<feature type="transmembrane region" description="Helical" evidence="5">
    <location>
        <begin position="238"/>
        <end position="255"/>
    </location>
</feature>
<dbReference type="Pfam" id="PF04932">
    <property type="entry name" value="Wzy_C"/>
    <property type="match status" value="1"/>
</dbReference>
<feature type="transmembrane region" description="Helical" evidence="5">
    <location>
        <begin position="169"/>
        <end position="186"/>
    </location>
</feature>
<feature type="transmembrane region" description="Helical" evidence="5">
    <location>
        <begin position="12"/>
        <end position="32"/>
    </location>
</feature>
<feature type="transmembrane region" description="Helical" evidence="5">
    <location>
        <begin position="111"/>
        <end position="135"/>
    </location>
</feature>
<dbReference type="AlphaFoldDB" id="A0A1E3WJI4"/>
<evidence type="ECO:0000313" key="8">
    <source>
        <dbReference type="Proteomes" id="UP000095131"/>
    </source>
</evidence>
<evidence type="ECO:0000256" key="5">
    <source>
        <dbReference type="SAM" id="Phobius"/>
    </source>
</evidence>
<feature type="transmembrane region" description="Helical" evidence="5">
    <location>
        <begin position="53"/>
        <end position="75"/>
    </location>
</feature>
<name>A0A1E3WJI4_9VIBR</name>
<dbReference type="InterPro" id="IPR051533">
    <property type="entry name" value="WaaL-like"/>
</dbReference>
<keyword evidence="4 5" id="KW-0472">Membrane</keyword>
<dbReference type="InterPro" id="IPR007016">
    <property type="entry name" value="O-antigen_ligase-rel_domated"/>
</dbReference>
<evidence type="ECO:0000256" key="3">
    <source>
        <dbReference type="ARBA" id="ARBA00022989"/>
    </source>
</evidence>
<evidence type="ECO:0000256" key="1">
    <source>
        <dbReference type="ARBA" id="ARBA00004141"/>
    </source>
</evidence>
<dbReference type="Proteomes" id="UP000095131">
    <property type="component" value="Unassembled WGS sequence"/>
</dbReference>
<feature type="transmembrane region" description="Helical" evidence="5">
    <location>
        <begin position="193"/>
        <end position="226"/>
    </location>
</feature>
<feature type="transmembrane region" description="Helical" evidence="5">
    <location>
        <begin position="81"/>
        <end position="99"/>
    </location>
</feature>
<gene>
    <name evidence="7" type="ORF">VSF3289_00171</name>
</gene>
<keyword evidence="2 5" id="KW-0812">Transmembrane</keyword>
<reference evidence="7 8" key="1">
    <citation type="submission" date="2016-08" db="EMBL/GenBank/DDBJ databases">
        <title>Genome sequencing of Vibrio scophthalmi strain FP3289, an isolated from Paralichthys olivaceus.</title>
        <authorList>
            <person name="Han H.-J."/>
        </authorList>
    </citation>
    <scope>NUCLEOTIDE SEQUENCE [LARGE SCALE GENOMIC DNA]</scope>
    <source>
        <strain evidence="7 8">FP3289</strain>
    </source>
</reference>
<feature type="domain" description="O-antigen ligase-related" evidence="6">
    <location>
        <begin position="194"/>
        <end position="338"/>
    </location>
</feature>
<evidence type="ECO:0000256" key="2">
    <source>
        <dbReference type="ARBA" id="ARBA00022692"/>
    </source>
</evidence>
<evidence type="ECO:0000256" key="4">
    <source>
        <dbReference type="ARBA" id="ARBA00023136"/>
    </source>
</evidence>
<organism evidence="7 8">
    <name type="scientific">Vibrio scophthalmi</name>
    <dbReference type="NCBI Taxonomy" id="45658"/>
    <lineage>
        <taxon>Bacteria</taxon>
        <taxon>Pseudomonadati</taxon>
        <taxon>Pseudomonadota</taxon>
        <taxon>Gammaproteobacteria</taxon>
        <taxon>Vibrionales</taxon>
        <taxon>Vibrionaceae</taxon>
        <taxon>Vibrio</taxon>
    </lineage>
</organism>
<feature type="transmembrane region" description="Helical" evidence="5">
    <location>
        <begin position="387"/>
        <end position="407"/>
    </location>
</feature>
<keyword evidence="3 5" id="KW-1133">Transmembrane helix</keyword>
<dbReference type="RefSeq" id="WP_083239576.1">
    <property type="nucleotide sequence ID" value="NZ_MDCJ01000002.1"/>
</dbReference>
<protein>
    <recommendedName>
        <fullName evidence="6">O-antigen ligase-related domain-containing protein</fullName>
    </recommendedName>
</protein>